<evidence type="ECO:0000313" key="3">
    <source>
        <dbReference type="Proteomes" id="UP001216828"/>
    </source>
</evidence>
<dbReference type="Proteomes" id="UP001216828">
    <property type="component" value="Chromosome"/>
</dbReference>
<accession>A0ABY7Y1C1</accession>
<sequence>MELEQRERLGSVPDLGDVDVVDDLVPDELRRDILRLVRKPIWAYGWKSVKSEDRFSFWHAHFAGGDKESRQGCLAELAANEAARPIHELWECLSQTVLAGHEPLRVYANAHTYGVEGYVHTDNADKENYFTVVYYAHGIWHPNWSGETAFVVPETGDITHAVYPRPGRLVVFRGATPHVARSPSRDCPELRITVVFKTQLAQ</sequence>
<dbReference type="Gene3D" id="2.60.120.620">
    <property type="entry name" value="q2cbj1_9rhob like domain"/>
    <property type="match status" value="1"/>
</dbReference>
<reference evidence="2 3" key="1">
    <citation type="submission" date="2021-08" db="EMBL/GenBank/DDBJ databases">
        <title>Stenotrophomonas forensis sp. nov., isolated from contaminated viral transport media.</title>
        <authorList>
            <person name="Nguyen S.V."/>
            <person name="Edwards D."/>
            <person name="Scott S."/>
            <person name="Doss J."/>
            <person name="Merid S."/>
            <person name="Zelaya E."/>
            <person name="Maza C."/>
            <person name="Mann M."/>
            <person name="Hamilton B."/>
            <person name="Blackwell R."/>
            <person name="Tran A."/>
            <person name="Hauser J."/>
        </authorList>
    </citation>
    <scope>NUCLEOTIDE SEQUENCE [LARGE SCALE GENOMIC DNA]</scope>
    <source>
        <strain evidence="2 3">DFS-20110405</strain>
    </source>
</reference>
<dbReference type="PANTHER" id="PTHR35169">
    <property type="entry name" value="FE2OG DIOXYGENASE DOMAIN-CONTAINING PROTEIN"/>
    <property type="match status" value="1"/>
</dbReference>
<dbReference type="EMBL" id="CP082270">
    <property type="protein sequence ID" value="WDM63785.1"/>
    <property type="molecule type" value="Genomic_DNA"/>
</dbReference>
<name>A0ABY7Y1C1_9GAMM</name>
<dbReference type="InterPro" id="IPR044862">
    <property type="entry name" value="Pro_4_hyd_alph_FE2OG_OXY"/>
</dbReference>
<gene>
    <name evidence="2" type="ORF">K5L94_00355</name>
</gene>
<organism evidence="2 3">
    <name type="scientific">Stenotrophomonas forensis</name>
    <dbReference type="NCBI Taxonomy" id="2871169"/>
    <lineage>
        <taxon>Bacteria</taxon>
        <taxon>Pseudomonadati</taxon>
        <taxon>Pseudomonadota</taxon>
        <taxon>Gammaproteobacteria</taxon>
        <taxon>Lysobacterales</taxon>
        <taxon>Lysobacteraceae</taxon>
        <taxon>Stenotrophomonas</taxon>
        <taxon>Stenotrophomonas maltophilia group</taxon>
    </lineage>
</organism>
<keyword evidence="3" id="KW-1185">Reference proteome</keyword>
<dbReference type="Pfam" id="PF13640">
    <property type="entry name" value="2OG-FeII_Oxy_3"/>
    <property type="match status" value="1"/>
</dbReference>
<evidence type="ECO:0000313" key="2">
    <source>
        <dbReference type="EMBL" id="WDM63785.1"/>
    </source>
</evidence>
<evidence type="ECO:0000259" key="1">
    <source>
        <dbReference type="Pfam" id="PF13640"/>
    </source>
</evidence>
<dbReference type="PANTHER" id="PTHR35169:SF1">
    <property type="entry name" value="PROLYL 4-HYDROXYLASE ALPHA SUBUNIT FE(2+) 2OG DIOXYGENASE DOMAIN-CONTAINING PROTEIN"/>
    <property type="match status" value="1"/>
</dbReference>
<protein>
    <submittedName>
        <fullName evidence="2">2OG-Fe(II) oxygenase</fullName>
    </submittedName>
</protein>
<proteinExistence type="predicted"/>
<feature type="domain" description="Prolyl 4-hydroxylase alpha subunit Fe(2+) 2OG dioxygenase" evidence="1">
    <location>
        <begin position="111"/>
        <end position="185"/>
    </location>
</feature>
<dbReference type="RefSeq" id="WP_141401631.1">
    <property type="nucleotide sequence ID" value="NZ_CP082270.1"/>
</dbReference>